<reference evidence="3" key="1">
    <citation type="journal article" date="2019" name="Int. J. Syst. Evol. Microbiol.">
        <title>The Global Catalogue of Microorganisms (GCM) 10K type strain sequencing project: providing services to taxonomists for standard genome sequencing and annotation.</title>
        <authorList>
            <consortium name="The Broad Institute Genomics Platform"/>
            <consortium name="The Broad Institute Genome Sequencing Center for Infectious Disease"/>
            <person name="Wu L."/>
            <person name="Ma J."/>
        </authorList>
    </citation>
    <scope>NUCLEOTIDE SEQUENCE [LARGE SCALE GENOMIC DNA]</scope>
    <source>
        <strain evidence="3">CCM 7282</strain>
    </source>
</reference>
<comment type="caution">
    <text evidence="2">The sequence shown here is derived from an EMBL/GenBank/DDBJ whole genome shotgun (WGS) entry which is preliminary data.</text>
</comment>
<proteinExistence type="predicted"/>
<feature type="region of interest" description="Disordered" evidence="1">
    <location>
        <begin position="23"/>
        <end position="74"/>
    </location>
</feature>
<evidence type="ECO:0008006" key="4">
    <source>
        <dbReference type="Google" id="ProtNLM"/>
    </source>
</evidence>
<gene>
    <name evidence="2" type="ORF">GCM10007216_16690</name>
</gene>
<dbReference type="InterPro" id="IPR024980">
    <property type="entry name" value="DUF3886"/>
</dbReference>
<dbReference type="EMBL" id="BMCJ01000003">
    <property type="protein sequence ID" value="GGC86733.1"/>
    <property type="molecule type" value="Genomic_DNA"/>
</dbReference>
<keyword evidence="3" id="KW-1185">Reference proteome</keyword>
<name>A0ABQ1NXL0_9BACI</name>
<dbReference type="Pfam" id="PF13025">
    <property type="entry name" value="DUF3886"/>
    <property type="match status" value="1"/>
</dbReference>
<evidence type="ECO:0000313" key="3">
    <source>
        <dbReference type="Proteomes" id="UP000619534"/>
    </source>
</evidence>
<protein>
    <recommendedName>
        <fullName evidence="4">DUF3886 domain-containing protein</fullName>
    </recommendedName>
</protein>
<dbReference type="RefSeq" id="WP_062446532.1">
    <property type="nucleotide sequence ID" value="NZ_BMCJ01000003.1"/>
</dbReference>
<organism evidence="2 3">
    <name type="scientific">Thalassobacillus devorans</name>
    <dbReference type="NCBI Taxonomy" id="279813"/>
    <lineage>
        <taxon>Bacteria</taxon>
        <taxon>Bacillati</taxon>
        <taxon>Bacillota</taxon>
        <taxon>Bacilli</taxon>
        <taxon>Bacillales</taxon>
        <taxon>Bacillaceae</taxon>
        <taxon>Thalassobacillus</taxon>
    </lineage>
</organism>
<evidence type="ECO:0000313" key="2">
    <source>
        <dbReference type="EMBL" id="GGC86733.1"/>
    </source>
</evidence>
<dbReference type="Proteomes" id="UP000619534">
    <property type="component" value="Unassembled WGS sequence"/>
</dbReference>
<sequence length="74" mass="9012">MSKKRINEQGSLSDRLNADIVSQLKSKKSQLKQKEEQDKERERKRKIEERKKKEANKSFEELLEESEMDWKKFK</sequence>
<feature type="compositionally biased region" description="Basic and acidic residues" evidence="1">
    <location>
        <begin position="32"/>
        <end position="60"/>
    </location>
</feature>
<evidence type="ECO:0000256" key="1">
    <source>
        <dbReference type="SAM" id="MobiDB-lite"/>
    </source>
</evidence>
<accession>A0ABQ1NXL0</accession>